<evidence type="ECO:0000313" key="10">
    <source>
        <dbReference type="EMBL" id="MFC5972115.1"/>
    </source>
</evidence>
<evidence type="ECO:0000256" key="9">
    <source>
        <dbReference type="SAM" id="Phobius"/>
    </source>
</evidence>
<gene>
    <name evidence="10" type="ORF">ACFPYI_12315</name>
</gene>
<name>A0ABD5RPI4_9EURY</name>
<feature type="transmembrane region" description="Helical" evidence="9">
    <location>
        <begin position="244"/>
        <end position="271"/>
    </location>
</feature>
<feature type="transmembrane region" description="Helical" evidence="9">
    <location>
        <begin position="162"/>
        <end position="183"/>
    </location>
</feature>
<reference evidence="10 11" key="1">
    <citation type="journal article" date="2019" name="Int. J. Syst. Evol. Microbiol.">
        <title>The Global Catalogue of Microorganisms (GCM) 10K type strain sequencing project: providing services to taxonomists for standard genome sequencing and annotation.</title>
        <authorList>
            <consortium name="The Broad Institute Genomics Platform"/>
            <consortium name="The Broad Institute Genome Sequencing Center for Infectious Disease"/>
            <person name="Wu L."/>
            <person name="Ma J."/>
        </authorList>
    </citation>
    <scope>NUCLEOTIDE SEQUENCE [LARGE SCALE GENOMIC DNA]</scope>
    <source>
        <strain evidence="10 11">CGMCC 1.12543</strain>
    </source>
</reference>
<feature type="transmembrane region" description="Helical" evidence="9">
    <location>
        <begin position="83"/>
        <end position="108"/>
    </location>
</feature>
<comment type="similarity">
    <text evidence="8">Belongs to the binding-protein-dependent transport system permease family. LivHM subfamily.</text>
</comment>
<keyword evidence="6 9" id="KW-1133">Transmembrane helix</keyword>
<protein>
    <submittedName>
        <fullName evidence="10">Branched-chain amino acid ABC transporter permease</fullName>
    </submittedName>
</protein>
<comment type="subcellular location">
    <subcellularLocation>
        <location evidence="1">Cell membrane</location>
        <topology evidence="1">Multi-pass membrane protein</topology>
    </subcellularLocation>
</comment>
<dbReference type="RefSeq" id="WP_247415143.1">
    <property type="nucleotide sequence ID" value="NZ_JALLGW010000001.1"/>
</dbReference>
<keyword evidence="3" id="KW-1003">Cell membrane</keyword>
<evidence type="ECO:0000256" key="5">
    <source>
        <dbReference type="ARBA" id="ARBA00022970"/>
    </source>
</evidence>
<keyword evidence="4 9" id="KW-0812">Transmembrane</keyword>
<dbReference type="Pfam" id="PF02653">
    <property type="entry name" value="BPD_transp_2"/>
    <property type="match status" value="1"/>
</dbReference>
<dbReference type="PANTHER" id="PTHR11795:SF445">
    <property type="entry name" value="AMINO ACID ABC TRANSPORTER PERMEASE PROTEIN"/>
    <property type="match status" value="1"/>
</dbReference>
<proteinExistence type="inferred from homology"/>
<evidence type="ECO:0000256" key="7">
    <source>
        <dbReference type="ARBA" id="ARBA00023136"/>
    </source>
</evidence>
<accession>A0ABD5RPI4</accession>
<feature type="transmembrane region" description="Helical" evidence="9">
    <location>
        <begin position="27"/>
        <end position="51"/>
    </location>
</feature>
<dbReference type="InterPro" id="IPR001851">
    <property type="entry name" value="ABC_transp_permease"/>
</dbReference>
<feature type="transmembrane region" description="Helical" evidence="9">
    <location>
        <begin position="213"/>
        <end position="232"/>
    </location>
</feature>
<feature type="transmembrane region" description="Helical" evidence="9">
    <location>
        <begin position="278"/>
        <end position="299"/>
    </location>
</feature>
<dbReference type="AlphaFoldDB" id="A0ABD5RPI4"/>
<evidence type="ECO:0000256" key="8">
    <source>
        <dbReference type="ARBA" id="ARBA00037998"/>
    </source>
</evidence>
<feature type="transmembrane region" description="Helical" evidence="9">
    <location>
        <begin position="120"/>
        <end position="142"/>
    </location>
</feature>
<sequence>MLRIVLQSDFLGPIQDFLSDVAALDPLILQLAVFGLLLGGIYALAALGLTMIFGVMDIVNFAHGSFLVLGMFSSWWVATTFGISPFITIGVSALFLLLVGVVASVLTIEPIIEEPAENQFIVTLGISFIIVALLEMQFGAQSRSLGLQLGSYQFLGALIPKAQLYALIIAVGAIAACWGFLYYTKLGRALRATADNRDAAWYMGVDVPRVDHLTFGLGAALAGLGGGAIVLFSPFDPFAGESYLVTAFVIVILGGLGSFPGALVGGIIIGFIEVFGSYYLPGTVYQVVIFGLFVVLLYLKPTGLFGEEEVER</sequence>
<dbReference type="GO" id="GO:0006865">
    <property type="term" value="P:amino acid transport"/>
    <property type="evidence" value="ECO:0007669"/>
    <property type="project" value="UniProtKB-KW"/>
</dbReference>
<feature type="transmembrane region" description="Helical" evidence="9">
    <location>
        <begin position="58"/>
        <end position="77"/>
    </location>
</feature>
<keyword evidence="7 9" id="KW-0472">Membrane</keyword>
<evidence type="ECO:0000313" key="11">
    <source>
        <dbReference type="Proteomes" id="UP001596099"/>
    </source>
</evidence>
<evidence type="ECO:0000256" key="3">
    <source>
        <dbReference type="ARBA" id="ARBA00022475"/>
    </source>
</evidence>
<evidence type="ECO:0000256" key="6">
    <source>
        <dbReference type="ARBA" id="ARBA00022989"/>
    </source>
</evidence>
<evidence type="ECO:0000256" key="4">
    <source>
        <dbReference type="ARBA" id="ARBA00022692"/>
    </source>
</evidence>
<organism evidence="10 11">
    <name type="scientific">Halomarina salina</name>
    <dbReference type="NCBI Taxonomy" id="1872699"/>
    <lineage>
        <taxon>Archaea</taxon>
        <taxon>Methanobacteriati</taxon>
        <taxon>Methanobacteriota</taxon>
        <taxon>Stenosarchaea group</taxon>
        <taxon>Halobacteria</taxon>
        <taxon>Halobacteriales</taxon>
        <taxon>Natronomonadaceae</taxon>
        <taxon>Halomarina</taxon>
    </lineage>
</organism>
<dbReference type="Proteomes" id="UP001596099">
    <property type="component" value="Unassembled WGS sequence"/>
</dbReference>
<dbReference type="CDD" id="cd06582">
    <property type="entry name" value="TM_PBP1_LivH_like"/>
    <property type="match status" value="1"/>
</dbReference>
<dbReference type="EMBL" id="JBHSQH010000001">
    <property type="protein sequence ID" value="MFC5972115.1"/>
    <property type="molecule type" value="Genomic_DNA"/>
</dbReference>
<dbReference type="PANTHER" id="PTHR11795">
    <property type="entry name" value="BRANCHED-CHAIN AMINO ACID TRANSPORT SYSTEM PERMEASE PROTEIN LIVH"/>
    <property type="match status" value="1"/>
</dbReference>
<evidence type="ECO:0000256" key="2">
    <source>
        <dbReference type="ARBA" id="ARBA00022448"/>
    </source>
</evidence>
<dbReference type="GO" id="GO:0005886">
    <property type="term" value="C:plasma membrane"/>
    <property type="evidence" value="ECO:0007669"/>
    <property type="project" value="UniProtKB-SubCell"/>
</dbReference>
<comment type="caution">
    <text evidence="10">The sequence shown here is derived from an EMBL/GenBank/DDBJ whole genome shotgun (WGS) entry which is preliminary data.</text>
</comment>
<evidence type="ECO:0000256" key="1">
    <source>
        <dbReference type="ARBA" id="ARBA00004651"/>
    </source>
</evidence>
<keyword evidence="11" id="KW-1185">Reference proteome</keyword>
<keyword evidence="2" id="KW-0813">Transport</keyword>
<dbReference type="InterPro" id="IPR052157">
    <property type="entry name" value="BCAA_transport_permease"/>
</dbReference>
<keyword evidence="5" id="KW-0029">Amino-acid transport</keyword>